<dbReference type="SUPFAM" id="SSF51395">
    <property type="entry name" value="FMN-linked oxidoreductases"/>
    <property type="match status" value="1"/>
</dbReference>
<evidence type="ECO:0000256" key="13">
    <source>
        <dbReference type="ARBA" id="ARBA00023014"/>
    </source>
</evidence>
<name>A0A1H2TAJ3_9BACI</name>
<dbReference type="Pfam" id="PF14697">
    <property type="entry name" value="Fer4_21"/>
    <property type="match status" value="1"/>
</dbReference>
<dbReference type="InterPro" id="IPR017896">
    <property type="entry name" value="4Fe4S_Fe-S-bd"/>
</dbReference>
<evidence type="ECO:0000256" key="11">
    <source>
        <dbReference type="ARBA" id="ARBA00023002"/>
    </source>
</evidence>
<keyword evidence="23" id="KW-1185">Reference proteome</keyword>
<evidence type="ECO:0000256" key="18">
    <source>
        <dbReference type="ARBA" id="ARBA00049578"/>
    </source>
</evidence>
<comment type="cofactor">
    <cofactor evidence="2">
        <name>FMN</name>
        <dbReference type="ChEBI" id="CHEBI:58210"/>
    </cofactor>
</comment>
<dbReference type="GO" id="GO:0005737">
    <property type="term" value="C:cytoplasm"/>
    <property type="evidence" value="ECO:0007669"/>
    <property type="project" value="InterPro"/>
</dbReference>
<evidence type="ECO:0000256" key="3">
    <source>
        <dbReference type="ARBA" id="ARBA00004725"/>
    </source>
</evidence>
<proteinExistence type="inferred from homology"/>
<evidence type="ECO:0000256" key="4">
    <source>
        <dbReference type="ARBA" id="ARBA00008008"/>
    </source>
</evidence>
<dbReference type="GO" id="GO:0051536">
    <property type="term" value="F:iron-sulfur cluster binding"/>
    <property type="evidence" value="ECO:0007669"/>
    <property type="project" value="UniProtKB-KW"/>
</dbReference>
<evidence type="ECO:0000256" key="20">
    <source>
        <dbReference type="ARBA" id="ARBA00049728"/>
    </source>
</evidence>
<dbReference type="EC" id="1.3.1.1" evidence="20"/>
<dbReference type="EC" id="1.3.98.1" evidence="7"/>
<dbReference type="PANTHER" id="PTHR43073:SF2">
    <property type="entry name" value="DIHYDROPYRIMIDINE DEHYDROGENASE [NADP(+)]"/>
    <property type="match status" value="1"/>
</dbReference>
<evidence type="ECO:0000259" key="21">
    <source>
        <dbReference type="PROSITE" id="PS51379"/>
    </source>
</evidence>
<dbReference type="SUPFAM" id="SSF54862">
    <property type="entry name" value="4Fe-4S ferredoxins"/>
    <property type="match status" value="1"/>
</dbReference>
<protein>
    <recommendedName>
        <fullName evidence="15">Dihydrothymine dehydrogenase</fullName>
        <ecNumber evidence="20">1.3.1.1</ecNumber>
        <ecNumber evidence="7">1.3.98.1</ecNumber>
    </recommendedName>
    <alternativeName>
        <fullName evidence="14">Dihydrouracil dehydrogenase</fullName>
    </alternativeName>
</protein>
<evidence type="ECO:0000256" key="17">
    <source>
        <dbReference type="ARBA" id="ARBA00048792"/>
    </source>
</evidence>
<comment type="similarity">
    <text evidence="5">Belongs to the dihydropyrimidine dehydrogenase family.</text>
</comment>
<keyword evidence="13" id="KW-0411">Iron-sulfur</keyword>
<evidence type="ECO:0000256" key="6">
    <source>
        <dbReference type="ARBA" id="ARBA00011738"/>
    </source>
</evidence>
<keyword evidence="9" id="KW-0288">FMN</keyword>
<comment type="catalytic activity">
    <reaction evidence="16">
        <text>5,6-dihydrothymine + NAD(+) = thymine + NADH + H(+)</text>
        <dbReference type="Rhea" id="RHEA:28791"/>
        <dbReference type="ChEBI" id="CHEBI:15378"/>
        <dbReference type="ChEBI" id="CHEBI:17821"/>
        <dbReference type="ChEBI" id="CHEBI:27468"/>
        <dbReference type="ChEBI" id="CHEBI:57540"/>
        <dbReference type="ChEBI" id="CHEBI:57945"/>
        <dbReference type="EC" id="1.3.1.1"/>
    </reaction>
</comment>
<dbReference type="InterPro" id="IPR005720">
    <property type="entry name" value="Dihydroorotate_DH_cat"/>
</dbReference>
<evidence type="ECO:0000256" key="15">
    <source>
        <dbReference type="ARBA" id="ARBA00032722"/>
    </source>
</evidence>
<reference evidence="22 23" key="1">
    <citation type="submission" date="2016-10" db="EMBL/GenBank/DDBJ databases">
        <authorList>
            <person name="de Groot N.N."/>
        </authorList>
    </citation>
    <scope>NUCLEOTIDE SEQUENCE [LARGE SCALE GENOMIC DNA]</scope>
    <source>
        <strain evidence="22 23">DSM 23126</strain>
    </source>
</reference>
<evidence type="ECO:0000256" key="8">
    <source>
        <dbReference type="ARBA" id="ARBA00022630"/>
    </source>
</evidence>
<dbReference type="GO" id="GO:0004159">
    <property type="term" value="F:dihydropyrimidine dehydrogenase (NAD+) activity"/>
    <property type="evidence" value="ECO:0007669"/>
    <property type="project" value="UniProtKB-EC"/>
</dbReference>
<feature type="domain" description="4Fe-4S ferredoxin-type" evidence="21">
    <location>
        <begin position="370"/>
        <end position="400"/>
    </location>
</feature>
<dbReference type="GO" id="GO:0046872">
    <property type="term" value="F:metal ion binding"/>
    <property type="evidence" value="ECO:0007669"/>
    <property type="project" value="UniProtKB-KW"/>
</dbReference>
<comment type="catalytic activity">
    <reaction evidence="17">
        <text>5,6-dihydrouracil + NAD(+) = uracil + NADH + H(+)</text>
        <dbReference type="Rhea" id="RHEA:20189"/>
        <dbReference type="ChEBI" id="CHEBI:15378"/>
        <dbReference type="ChEBI" id="CHEBI:15901"/>
        <dbReference type="ChEBI" id="CHEBI:17568"/>
        <dbReference type="ChEBI" id="CHEBI:57540"/>
        <dbReference type="ChEBI" id="CHEBI:57945"/>
        <dbReference type="EC" id="1.3.1.1"/>
    </reaction>
</comment>
<dbReference type="InterPro" id="IPR017900">
    <property type="entry name" value="4Fe4S_Fe_S_CS"/>
</dbReference>
<dbReference type="FunFam" id="3.20.20.70:FF:000027">
    <property type="entry name" value="Dihydropyrimidine dehydrogenase [NADP(+)]"/>
    <property type="match status" value="1"/>
</dbReference>
<evidence type="ECO:0000256" key="12">
    <source>
        <dbReference type="ARBA" id="ARBA00023004"/>
    </source>
</evidence>
<comment type="similarity">
    <text evidence="4">Belongs to the dihydroorotate dehydrogenase family. Type 1 subfamily.</text>
</comment>
<dbReference type="EMBL" id="FNNC01000002">
    <property type="protein sequence ID" value="SDW40284.1"/>
    <property type="molecule type" value="Genomic_DNA"/>
</dbReference>
<dbReference type="InterPro" id="IPR013785">
    <property type="entry name" value="Aldolase_TIM"/>
</dbReference>
<evidence type="ECO:0000256" key="5">
    <source>
        <dbReference type="ARBA" id="ARBA00010804"/>
    </source>
</evidence>
<comment type="catalytic activity">
    <reaction evidence="1">
        <text>(S)-dihydroorotate + fumarate = orotate + succinate</text>
        <dbReference type="Rhea" id="RHEA:30059"/>
        <dbReference type="ChEBI" id="CHEBI:29806"/>
        <dbReference type="ChEBI" id="CHEBI:30031"/>
        <dbReference type="ChEBI" id="CHEBI:30839"/>
        <dbReference type="ChEBI" id="CHEBI:30864"/>
        <dbReference type="EC" id="1.3.98.1"/>
    </reaction>
</comment>
<keyword evidence="12" id="KW-0408">Iron</keyword>
<evidence type="ECO:0000256" key="10">
    <source>
        <dbReference type="ARBA" id="ARBA00022723"/>
    </source>
</evidence>
<dbReference type="AlphaFoldDB" id="A0A1H2TAJ3"/>
<dbReference type="Gene3D" id="3.20.20.70">
    <property type="entry name" value="Aldolase class I"/>
    <property type="match status" value="1"/>
</dbReference>
<feature type="domain" description="4Fe-4S ferredoxin-type" evidence="21">
    <location>
        <begin position="333"/>
        <end position="365"/>
    </location>
</feature>
<evidence type="ECO:0000256" key="1">
    <source>
        <dbReference type="ARBA" id="ARBA00001694"/>
    </source>
</evidence>
<evidence type="ECO:0000256" key="19">
    <source>
        <dbReference type="ARBA" id="ARBA00049714"/>
    </source>
</evidence>
<comment type="subunit">
    <text evidence="19">Heterotetramer of 2 PreA and 2 PreT subunits.</text>
</comment>
<keyword evidence="11" id="KW-0560">Oxidoreductase</keyword>
<evidence type="ECO:0000256" key="14">
    <source>
        <dbReference type="ARBA" id="ARBA00030119"/>
    </source>
</evidence>
<organism evidence="22 23">
    <name type="scientific">Marinococcus luteus</name>
    <dbReference type="NCBI Taxonomy" id="1122204"/>
    <lineage>
        <taxon>Bacteria</taxon>
        <taxon>Bacillati</taxon>
        <taxon>Bacillota</taxon>
        <taxon>Bacilli</taxon>
        <taxon>Bacillales</taxon>
        <taxon>Bacillaceae</taxon>
        <taxon>Marinococcus</taxon>
    </lineage>
</organism>
<dbReference type="OrthoDB" id="9794954at2"/>
<dbReference type="RefSeq" id="WP_091612661.1">
    <property type="nucleotide sequence ID" value="NZ_FNNC01000002.1"/>
</dbReference>
<keyword evidence="8" id="KW-0285">Flavoprotein</keyword>
<comment type="function">
    <text evidence="18">Involved in pyrimidine base degradation. Catalyzes physiologically the reduction of uracil to 5,6-dihydrouracil (DHU) by using NADH as a specific cosubstrate. It also catalyzes the reverse reaction and the reduction of thymine to 5,6-dihydrothymine (DHT).</text>
</comment>
<dbReference type="GO" id="GO:1990663">
    <property type="term" value="F:dihydroorotate dehydrogenase (fumarate) activity"/>
    <property type="evidence" value="ECO:0007669"/>
    <property type="project" value="UniProtKB-EC"/>
</dbReference>
<dbReference type="Gene3D" id="3.30.70.20">
    <property type="match status" value="1"/>
</dbReference>
<dbReference type="NCBIfam" id="NF006183">
    <property type="entry name" value="PRK08318.1"/>
    <property type="match status" value="1"/>
</dbReference>
<evidence type="ECO:0000313" key="23">
    <source>
        <dbReference type="Proteomes" id="UP000199488"/>
    </source>
</evidence>
<evidence type="ECO:0000256" key="9">
    <source>
        <dbReference type="ARBA" id="ARBA00022643"/>
    </source>
</evidence>
<dbReference type="PROSITE" id="PS51379">
    <property type="entry name" value="4FE4S_FER_2"/>
    <property type="match status" value="2"/>
</dbReference>
<sequence length="425" mass="45841">MADLTTNVAGIRSPNPFWLASAPPTNSGYQVQRAFEAGWGGAVWKTMGDPILNVSSRFSAVSFGGNQVAGFNNIELISDRPLEVNLREIEETKRLYPEHAIIGSLMVEPDRDKWHEIVKRVEAAGVDGLELNFGCPHGMAERGMGSASGQVPELVRQQTAWVKEVARTPVIVKLTPNITDITFTAKAAVEGGADAVSMINTINSLSGVDLDSWNTIPNVDGKGAHGGYCGPAVKPIALNMVGECARTPGIDVPISGMGGVSSWQEAAEFMLMGASNVQVCTAAMHHGFRIVEDMIDGLSNYMDEKGLASLDQLIGQTVPKYSDWGDLDLTYRVAAKINNDVCINCNKCYIACEDTSHQCIDMLKDEDGNDILRVREDDCVGCNLCSIVCPVDGAIDMVEVARKVGDEPMTWNERQQLMANAGSNQ</sequence>
<accession>A0A1H2TAJ3</accession>
<comment type="pathway">
    <text evidence="3">Pyrimidine metabolism; UMP biosynthesis via de novo pathway.</text>
</comment>
<gene>
    <name evidence="22" type="ORF">SAMN05421781_1293</name>
</gene>
<evidence type="ECO:0000313" key="22">
    <source>
        <dbReference type="EMBL" id="SDW40284.1"/>
    </source>
</evidence>
<dbReference type="Pfam" id="PF01180">
    <property type="entry name" value="DHO_dh"/>
    <property type="match status" value="1"/>
</dbReference>
<comment type="subunit">
    <text evidence="6">Homodimer.</text>
</comment>
<keyword evidence="10" id="KW-0479">Metal-binding</keyword>
<dbReference type="PANTHER" id="PTHR43073">
    <property type="entry name" value="DIHYDROPYRIMIDINE DEHYDROGENASE [NADP(+)]"/>
    <property type="match status" value="1"/>
</dbReference>
<dbReference type="Proteomes" id="UP000199488">
    <property type="component" value="Unassembled WGS sequence"/>
</dbReference>
<dbReference type="PROSITE" id="PS00198">
    <property type="entry name" value="4FE4S_FER_1"/>
    <property type="match status" value="1"/>
</dbReference>
<dbReference type="STRING" id="1122204.SAMN05421781_1293"/>
<dbReference type="CDD" id="cd02940">
    <property type="entry name" value="DHPD_FMN"/>
    <property type="match status" value="1"/>
</dbReference>
<evidence type="ECO:0000256" key="16">
    <source>
        <dbReference type="ARBA" id="ARBA00047685"/>
    </source>
</evidence>
<evidence type="ECO:0000256" key="2">
    <source>
        <dbReference type="ARBA" id="ARBA00001917"/>
    </source>
</evidence>
<evidence type="ECO:0000256" key="7">
    <source>
        <dbReference type="ARBA" id="ARBA00011911"/>
    </source>
</evidence>